<keyword evidence="2" id="KW-0695">RNA-directed DNA polymerase</keyword>
<dbReference type="InterPro" id="IPR005135">
    <property type="entry name" value="Endo/exonuclease/phosphatase"/>
</dbReference>
<name>A0A1E1X2L5_9ACAR</name>
<accession>A0A1E1X2L5</accession>
<dbReference type="AlphaFoldDB" id="A0A1E1X2L5"/>
<dbReference type="CDD" id="cd09076">
    <property type="entry name" value="L1-EN"/>
    <property type="match status" value="1"/>
</dbReference>
<dbReference type="InterPro" id="IPR000477">
    <property type="entry name" value="RT_dom"/>
</dbReference>
<feature type="domain" description="Reverse transcriptase" evidence="1">
    <location>
        <begin position="478"/>
        <end position="738"/>
    </location>
</feature>
<dbReference type="Pfam" id="PF00078">
    <property type="entry name" value="RVT_1"/>
    <property type="match status" value="1"/>
</dbReference>
<dbReference type="EMBL" id="GFAC01005720">
    <property type="protein sequence ID" value="JAT93468.1"/>
    <property type="molecule type" value="mRNA"/>
</dbReference>
<dbReference type="Pfam" id="PF03372">
    <property type="entry name" value="Exo_endo_phos"/>
    <property type="match status" value="1"/>
</dbReference>
<dbReference type="SUPFAM" id="SSF56672">
    <property type="entry name" value="DNA/RNA polymerases"/>
    <property type="match status" value="1"/>
</dbReference>
<dbReference type="InterPro" id="IPR036691">
    <property type="entry name" value="Endo/exonu/phosph_ase_sf"/>
</dbReference>
<dbReference type="GO" id="GO:0003964">
    <property type="term" value="F:RNA-directed DNA polymerase activity"/>
    <property type="evidence" value="ECO:0007669"/>
    <property type="project" value="UniProtKB-KW"/>
</dbReference>
<sequence>SLTIATINCRGISRRPKQAEVIELARAKKIDILVVQETFVYRLSQIKDFDRTFGTRSFWSYGASGSRGVAIIFMKRFRGGILRHYRDSDGRVLSVDLDCGLRVVNVYAPCRGRDQGAFFSTLDALLVGPSKVVLVGDFNCVLDVRDRLSMRGTSRQRDRQGAQALGALVDELDLVDSWKTLRSGQSGMTWTGRRLQSRIDRFYVSQPLVSCMQSMWLFPTALSDHKLVILRFADGTLAPRTKGPWRLNPRLLHDQRVVNDIADILTSTVDHSIDGPGWDCVKGSVRDCFRSWGMRRAREEREEINIVSDAILLLSMPLSNGPGVTAALVALRKEYRTLLRRRWDSLRAKMRAEKWERETWCSRHLLRRHLARTESILSALVDPVTGSLEETPEGVLNLARQFYIGLYTAPPPPAASFPFERPAEEVDVPGGPLVAEELLAAVKSFKHNRSPGSDGLTVEFYVKFWKQLGGPFTSLVNRLIQDGALSDTQREGRITLLCKDESRRTDLRAWRPITLLNCDYKLIAKCLSMRLTLFLGDLLGPYQACCVKGRSTQLHGFALRDLFLWAESRNLPGILCSFDQEKAFDVISHEYIFQVLEEAGINPGFQRMVRVLYSRPTSAVTVQGLVSESFDVGRGVRQGCPLSPALYVLAIEPLLQRLARDTRIARFPLPPGSPPVPMFAYADDLTIVVPDEASVCSVLDVMDGYCRASGARLNRSKSAALYFRKAPSSPQPSHGLPVKGQVRILGVHFDSDGLSGTNWPLAKEKLEKRVREYGTLSCPLTARAAVVRSLLFSFLTYVACITPLPTRTKLQLERILFRFLWNGNTDQIGRPVVKQPRSKGGLGISDLGIVTAVLHVRWTQTALNSDMALTRSLTSYFLSTRLRLFSQSTFSHCVPRSGSPSPFYAQAANCLQRLRGIQADINILTVPLKDLASLLAPSLPPRYSDSFLSQHRPSWNLILSNFLDASRASFMYRLARGCLPLRSKAFTRGGLRPVCPFCGGLEDTVHLFTQCVLPEALLRRVAGLFRIPGVPYQTVRYLYPLPGRAVKQFVLLLVECSYQVWLARCAAAYGRRVPGLHEVLARVRKELWFHLRREQRHLGEQRFEELWSRPPVICTVYDGAISVSI</sequence>
<proteinExistence type="evidence at transcript level"/>
<feature type="non-terminal residue" evidence="2">
    <location>
        <position position="1"/>
    </location>
</feature>
<reference evidence="2" key="1">
    <citation type="journal article" date="2017" name="Front. Cell. Infect. Microbiol.">
        <title>The Distinct Transcriptional Response of the Midgut of Amblyomma sculptum and Amblyomma aureolatum Ticks to Rickettsia rickettsii Correlates to Their Differences in Susceptibility to Infection.</title>
        <authorList>
            <person name="Martins L.A."/>
            <person name="Galletti M.F.B.M."/>
            <person name="Ribeiro J.M."/>
            <person name="Fujita A."/>
            <person name="Costa F.B."/>
            <person name="Labruna M.B."/>
            <person name="Daffre S."/>
            <person name="Fogaca A.C."/>
        </authorList>
    </citation>
    <scope>NUCLEOTIDE SEQUENCE</scope>
</reference>
<evidence type="ECO:0000259" key="1">
    <source>
        <dbReference type="PROSITE" id="PS50878"/>
    </source>
</evidence>
<evidence type="ECO:0000313" key="2">
    <source>
        <dbReference type="EMBL" id="JAT93468.1"/>
    </source>
</evidence>
<keyword evidence="2" id="KW-0548">Nucleotidyltransferase</keyword>
<dbReference type="PANTHER" id="PTHR19446">
    <property type="entry name" value="REVERSE TRANSCRIPTASES"/>
    <property type="match status" value="1"/>
</dbReference>
<keyword evidence="2" id="KW-0808">Transferase</keyword>
<dbReference type="PROSITE" id="PS50878">
    <property type="entry name" value="RT_POL"/>
    <property type="match status" value="1"/>
</dbReference>
<organism evidence="2">
    <name type="scientific">Amblyomma aureolatum</name>
    <dbReference type="NCBI Taxonomy" id="187763"/>
    <lineage>
        <taxon>Eukaryota</taxon>
        <taxon>Metazoa</taxon>
        <taxon>Ecdysozoa</taxon>
        <taxon>Arthropoda</taxon>
        <taxon>Chelicerata</taxon>
        <taxon>Arachnida</taxon>
        <taxon>Acari</taxon>
        <taxon>Parasitiformes</taxon>
        <taxon>Ixodida</taxon>
        <taxon>Ixodoidea</taxon>
        <taxon>Ixodidae</taxon>
        <taxon>Amblyomminae</taxon>
        <taxon>Amblyomma</taxon>
    </lineage>
</organism>
<dbReference type="Gene3D" id="3.60.10.10">
    <property type="entry name" value="Endonuclease/exonuclease/phosphatase"/>
    <property type="match status" value="1"/>
</dbReference>
<dbReference type="SUPFAM" id="SSF56219">
    <property type="entry name" value="DNase I-like"/>
    <property type="match status" value="1"/>
</dbReference>
<protein>
    <submittedName>
        <fullName evidence="2">Putative reverse transcriptase</fullName>
    </submittedName>
</protein>
<dbReference type="InterPro" id="IPR043502">
    <property type="entry name" value="DNA/RNA_pol_sf"/>
</dbReference>
<dbReference type="CDD" id="cd01650">
    <property type="entry name" value="RT_nLTR_like"/>
    <property type="match status" value="1"/>
</dbReference>